<proteinExistence type="predicted"/>
<protein>
    <submittedName>
        <fullName evidence="1">Flagellar protein FlaF</fullName>
    </submittedName>
</protein>
<gene>
    <name evidence="1" type="ORF">SAMN04488021_1284</name>
</gene>
<accession>A0A1I3C591</accession>
<dbReference type="InterPro" id="IPR010845">
    <property type="entry name" value="FlaF"/>
</dbReference>
<dbReference type="AlphaFoldDB" id="A0A1I3C591"/>
<dbReference type="EMBL" id="FOPU01000028">
    <property type="protein sequence ID" value="SFH69748.1"/>
    <property type="molecule type" value="Genomic_DNA"/>
</dbReference>
<name>A0A1I3C591_9RHOB</name>
<keyword evidence="2" id="KW-1185">Reference proteome</keyword>
<reference evidence="1 2" key="1">
    <citation type="submission" date="2016-10" db="EMBL/GenBank/DDBJ databases">
        <authorList>
            <person name="de Groot N.N."/>
        </authorList>
    </citation>
    <scope>NUCLEOTIDE SEQUENCE [LARGE SCALE GENOMIC DNA]</scope>
    <source>
        <strain evidence="1 2">DSM 8537</strain>
    </source>
</reference>
<keyword evidence="1" id="KW-0282">Flagellum</keyword>
<keyword evidence="1" id="KW-0966">Cell projection</keyword>
<keyword evidence="1" id="KW-0969">Cilium</keyword>
<dbReference type="Pfam" id="PF07309">
    <property type="entry name" value="FlaF"/>
    <property type="match status" value="1"/>
</dbReference>
<evidence type="ECO:0000313" key="1">
    <source>
        <dbReference type="EMBL" id="SFH69748.1"/>
    </source>
</evidence>
<dbReference type="RefSeq" id="WP_074969184.1">
    <property type="nucleotide sequence ID" value="NZ_CBCRYP010000029.1"/>
</dbReference>
<dbReference type="GO" id="GO:0044781">
    <property type="term" value="P:bacterial-type flagellum organization"/>
    <property type="evidence" value="ECO:0007669"/>
    <property type="project" value="InterPro"/>
</dbReference>
<dbReference type="Proteomes" id="UP000183635">
    <property type="component" value="Unassembled WGS sequence"/>
</dbReference>
<sequence length="122" mass="13505">MNFAPLKNRKSEFGSQHLRTARDNEYLAFSRVTRQLQQAMISNDLRAMIEGAHANNQLWTILAADLTHPANTLPEAIKAGLLSLAIFSIKQGHRVLSENASAEALIDINLKIMKGLRGEAQP</sequence>
<dbReference type="STRING" id="34004.SAMN04488021_1284"/>
<evidence type="ECO:0000313" key="2">
    <source>
        <dbReference type="Proteomes" id="UP000183635"/>
    </source>
</evidence>
<organism evidence="1 2">
    <name type="scientific">Paracoccus aminovorans</name>
    <dbReference type="NCBI Taxonomy" id="34004"/>
    <lineage>
        <taxon>Bacteria</taxon>
        <taxon>Pseudomonadati</taxon>
        <taxon>Pseudomonadota</taxon>
        <taxon>Alphaproteobacteria</taxon>
        <taxon>Rhodobacterales</taxon>
        <taxon>Paracoccaceae</taxon>
        <taxon>Paracoccus</taxon>
    </lineage>
</organism>
<dbReference type="NCBIfam" id="NF009435">
    <property type="entry name" value="PRK12794.1"/>
    <property type="match status" value="1"/>
</dbReference>